<feature type="transmembrane region" description="Helical" evidence="6">
    <location>
        <begin position="117"/>
        <end position="135"/>
    </location>
</feature>
<feature type="transmembrane region" description="Helical" evidence="6">
    <location>
        <begin position="180"/>
        <end position="197"/>
    </location>
</feature>
<evidence type="ECO:0000256" key="4">
    <source>
        <dbReference type="ARBA" id="ARBA00022989"/>
    </source>
</evidence>
<protein>
    <submittedName>
        <fullName evidence="7">DUF92 domain-containing protein</fullName>
    </submittedName>
</protein>
<keyword evidence="3 6" id="KW-0812">Transmembrane</keyword>
<accession>A0AAJ1V2R1</accession>
<keyword evidence="5 6" id="KW-0472">Membrane</keyword>
<dbReference type="PANTHER" id="PTHR13353">
    <property type="entry name" value="TRANSMEMBRANE PROTEIN 19"/>
    <property type="match status" value="1"/>
</dbReference>
<evidence type="ECO:0000256" key="2">
    <source>
        <dbReference type="ARBA" id="ARBA00009012"/>
    </source>
</evidence>
<evidence type="ECO:0000256" key="6">
    <source>
        <dbReference type="SAM" id="Phobius"/>
    </source>
</evidence>
<gene>
    <name evidence="7" type="ORF">QP433_01505</name>
</gene>
<evidence type="ECO:0000256" key="3">
    <source>
        <dbReference type="ARBA" id="ARBA00022692"/>
    </source>
</evidence>
<feature type="transmembrane region" description="Helical" evidence="6">
    <location>
        <begin position="6"/>
        <end position="24"/>
    </location>
</feature>
<dbReference type="AlphaFoldDB" id="A0AAJ1V2R1"/>
<evidence type="ECO:0000313" key="8">
    <source>
        <dbReference type="Proteomes" id="UP001229251"/>
    </source>
</evidence>
<dbReference type="RefSeq" id="WP_285065313.1">
    <property type="nucleotide sequence ID" value="NZ_JASOOE010000002.1"/>
</dbReference>
<dbReference type="Proteomes" id="UP001229251">
    <property type="component" value="Unassembled WGS sequence"/>
</dbReference>
<proteinExistence type="inferred from homology"/>
<organism evidence="7 8">
    <name type="scientific">Facklamia hominis</name>
    <dbReference type="NCBI Taxonomy" id="178214"/>
    <lineage>
        <taxon>Bacteria</taxon>
        <taxon>Bacillati</taxon>
        <taxon>Bacillota</taxon>
        <taxon>Bacilli</taxon>
        <taxon>Lactobacillales</taxon>
        <taxon>Aerococcaceae</taxon>
        <taxon>Facklamia</taxon>
    </lineage>
</organism>
<dbReference type="InterPro" id="IPR002794">
    <property type="entry name" value="DUF92_TMEM19"/>
</dbReference>
<keyword evidence="4 6" id="KW-1133">Transmembrane helix</keyword>
<sequence length="475" mass="51232">MNNYLGIALSLAYIALVLILATLLQKKWQMSEEGSRKLVHILVGNWVFITPLFQDLWALILVPALFVGINYWSKKSQIIQAMERGDDSWGTVYYALSLLFLSLLASLLNWPIALYGGVLIMAYGDGLAALIGQAYGANHPIEAFPHKSWPGSWTVLVMATTISGACLSFFAPALPLIHQLMIALIAGLLAMLIELLGTRGWDNLTLPLGLGLFLAFATQKADTEFLLYLGVILICLATATMKGKLSLDGLTTALVMGAGMYGLGGSSLAYALLTFFLIGTLATRFGKKGQLAKGQSKPRNWRQVVCNALPSLLMAFLYHQTKDLSYQWIGLTVFAAAAADTLASELGSRFNHPVYLITNGQRVTKGLSGGVSLPGLVASLLGSVILALWTLTDFSWKGYSWAIILGFLGSVIDSMLGALFQRKYLGANGDLQDKPAYKGQKIAQGVSWVSNNGVNLVSLSLVALLAYLVQHMIGS</sequence>
<dbReference type="GO" id="GO:0016020">
    <property type="term" value="C:membrane"/>
    <property type="evidence" value="ECO:0007669"/>
    <property type="project" value="UniProtKB-SubCell"/>
</dbReference>
<feature type="transmembrane region" description="Helical" evidence="6">
    <location>
        <begin position="454"/>
        <end position="473"/>
    </location>
</feature>
<feature type="transmembrane region" description="Helical" evidence="6">
    <location>
        <begin position="367"/>
        <end position="392"/>
    </location>
</feature>
<evidence type="ECO:0000256" key="1">
    <source>
        <dbReference type="ARBA" id="ARBA00004141"/>
    </source>
</evidence>
<evidence type="ECO:0000313" key="7">
    <source>
        <dbReference type="EMBL" id="MDK7186651.1"/>
    </source>
</evidence>
<dbReference type="Pfam" id="PF01940">
    <property type="entry name" value="DUF92"/>
    <property type="match status" value="1"/>
</dbReference>
<feature type="transmembrane region" description="Helical" evidence="6">
    <location>
        <begin position="398"/>
        <end position="420"/>
    </location>
</feature>
<dbReference type="EMBL" id="JASOOE010000002">
    <property type="protein sequence ID" value="MDK7186651.1"/>
    <property type="molecule type" value="Genomic_DNA"/>
</dbReference>
<feature type="transmembrane region" description="Helical" evidence="6">
    <location>
        <begin position="45"/>
        <end position="72"/>
    </location>
</feature>
<feature type="transmembrane region" description="Helical" evidence="6">
    <location>
        <begin position="225"/>
        <end position="241"/>
    </location>
</feature>
<comment type="similarity">
    <text evidence="2">Belongs to the TMEM19 family.</text>
</comment>
<evidence type="ECO:0000256" key="5">
    <source>
        <dbReference type="ARBA" id="ARBA00023136"/>
    </source>
</evidence>
<feature type="transmembrane region" description="Helical" evidence="6">
    <location>
        <begin position="155"/>
        <end position="173"/>
    </location>
</feature>
<dbReference type="PANTHER" id="PTHR13353:SF5">
    <property type="entry name" value="TRANSMEMBRANE PROTEIN 19"/>
    <property type="match status" value="1"/>
</dbReference>
<feature type="transmembrane region" description="Helical" evidence="6">
    <location>
        <begin position="261"/>
        <end position="283"/>
    </location>
</feature>
<name>A0AAJ1V2R1_9LACT</name>
<feature type="transmembrane region" description="Helical" evidence="6">
    <location>
        <begin position="92"/>
        <end position="110"/>
    </location>
</feature>
<reference evidence="7" key="1">
    <citation type="submission" date="2023-05" db="EMBL/GenBank/DDBJ databases">
        <title>Cataloging the Phylogenetic Diversity of Human Bladder Bacteria.</title>
        <authorList>
            <person name="Du J."/>
        </authorList>
    </citation>
    <scope>NUCLEOTIDE SEQUENCE</scope>
    <source>
        <strain evidence="7">UMB1231</strain>
    </source>
</reference>
<comment type="caution">
    <text evidence="7">The sequence shown here is derived from an EMBL/GenBank/DDBJ whole genome shotgun (WGS) entry which is preliminary data.</text>
</comment>
<comment type="subcellular location">
    <subcellularLocation>
        <location evidence="1">Membrane</location>
        <topology evidence="1">Multi-pass membrane protein</topology>
    </subcellularLocation>
</comment>